<keyword evidence="3" id="KW-0804">Transcription</keyword>
<proteinExistence type="predicted"/>
<dbReference type="Proteomes" id="UP000229730">
    <property type="component" value="Unassembled WGS sequence"/>
</dbReference>
<comment type="caution">
    <text evidence="5">The sequence shown here is derived from an EMBL/GenBank/DDBJ whole genome shotgun (WGS) entry which is preliminary data.</text>
</comment>
<dbReference type="PANTHER" id="PTHR30154">
    <property type="entry name" value="LEUCINE-RESPONSIVE REGULATORY PROTEIN"/>
    <property type="match status" value="1"/>
</dbReference>
<dbReference type="InterPro" id="IPR036390">
    <property type="entry name" value="WH_DNA-bd_sf"/>
</dbReference>
<evidence type="ECO:0000256" key="2">
    <source>
        <dbReference type="ARBA" id="ARBA00023125"/>
    </source>
</evidence>
<sequence length="161" mass="18363">MTKKRAIDRIDLNILSILQNDARITNHELSSKVNLSPSSCLQRVRRLEDEGYLESYMAVINLNKICRTVTVLLTVSLHDHTNANFKTFEKVINEFPEIVECFTVSGNFDYFLRIVCPDMDRYLELNDKLIESMEGVANISSHVALATSKSFKGYALDKLVD</sequence>
<dbReference type="PROSITE" id="PS50956">
    <property type="entry name" value="HTH_ASNC_2"/>
    <property type="match status" value="1"/>
</dbReference>
<dbReference type="Gene3D" id="3.30.70.920">
    <property type="match status" value="1"/>
</dbReference>
<dbReference type="GO" id="GO:0006355">
    <property type="term" value="P:regulation of DNA-templated transcription"/>
    <property type="evidence" value="ECO:0007669"/>
    <property type="project" value="UniProtKB-ARBA"/>
</dbReference>
<dbReference type="SUPFAM" id="SSF46785">
    <property type="entry name" value="Winged helix' DNA-binding domain"/>
    <property type="match status" value="1"/>
</dbReference>
<dbReference type="CDD" id="cd00090">
    <property type="entry name" value="HTH_ARSR"/>
    <property type="match status" value="1"/>
</dbReference>
<dbReference type="PANTHER" id="PTHR30154:SF34">
    <property type="entry name" value="TRANSCRIPTIONAL REGULATOR AZLB"/>
    <property type="match status" value="1"/>
</dbReference>
<dbReference type="AlphaFoldDB" id="A0A2G4YNA8"/>
<accession>A0A2G4YNA8</accession>
<dbReference type="GO" id="GO:0043200">
    <property type="term" value="P:response to amino acid"/>
    <property type="evidence" value="ECO:0007669"/>
    <property type="project" value="TreeGrafter"/>
</dbReference>
<dbReference type="Gene3D" id="1.10.10.10">
    <property type="entry name" value="Winged helix-like DNA-binding domain superfamily/Winged helix DNA-binding domain"/>
    <property type="match status" value="1"/>
</dbReference>
<evidence type="ECO:0000256" key="1">
    <source>
        <dbReference type="ARBA" id="ARBA00023015"/>
    </source>
</evidence>
<dbReference type="OrthoDB" id="9803143at2"/>
<dbReference type="GO" id="GO:0005829">
    <property type="term" value="C:cytosol"/>
    <property type="evidence" value="ECO:0007669"/>
    <property type="project" value="TreeGrafter"/>
</dbReference>
<dbReference type="SUPFAM" id="SSF54909">
    <property type="entry name" value="Dimeric alpha+beta barrel"/>
    <property type="match status" value="1"/>
</dbReference>
<dbReference type="InParanoid" id="A0A2G4YNA8"/>
<dbReference type="PRINTS" id="PR00033">
    <property type="entry name" value="HTHASNC"/>
</dbReference>
<reference evidence="5 6" key="1">
    <citation type="submission" date="2017-10" db="EMBL/GenBank/DDBJ databases">
        <title>Frigbacter circumglobatus gen. nov. sp. nov., isolated from sediment cultured in situ.</title>
        <authorList>
            <person name="Zhao Z."/>
        </authorList>
    </citation>
    <scope>NUCLEOTIDE SEQUENCE [LARGE SCALE GENOMIC DNA]</scope>
    <source>
        <strain evidence="5 6">ZYL</strain>
    </source>
</reference>
<dbReference type="SMART" id="SM00344">
    <property type="entry name" value="HTH_ASNC"/>
    <property type="match status" value="1"/>
</dbReference>
<feature type="domain" description="HTH asnC-type" evidence="4">
    <location>
        <begin position="7"/>
        <end position="68"/>
    </location>
</feature>
<evidence type="ECO:0000313" key="5">
    <source>
        <dbReference type="EMBL" id="PHZ83800.1"/>
    </source>
</evidence>
<keyword evidence="2" id="KW-0238">DNA-binding</keyword>
<dbReference type="Pfam" id="PF01037">
    <property type="entry name" value="AsnC_trans_reg"/>
    <property type="match status" value="1"/>
</dbReference>
<dbReference type="Pfam" id="PF13412">
    <property type="entry name" value="HTH_24"/>
    <property type="match status" value="1"/>
</dbReference>
<keyword evidence="1" id="KW-0805">Transcription regulation</keyword>
<keyword evidence="6" id="KW-1185">Reference proteome</keyword>
<dbReference type="InterPro" id="IPR036388">
    <property type="entry name" value="WH-like_DNA-bd_sf"/>
</dbReference>
<organism evidence="5 6">
    <name type="scientific">Paremcibacter congregatus</name>
    <dbReference type="NCBI Taxonomy" id="2043170"/>
    <lineage>
        <taxon>Bacteria</taxon>
        <taxon>Pseudomonadati</taxon>
        <taxon>Pseudomonadota</taxon>
        <taxon>Alphaproteobacteria</taxon>
        <taxon>Emcibacterales</taxon>
        <taxon>Emcibacteraceae</taxon>
        <taxon>Paremcibacter</taxon>
    </lineage>
</organism>
<dbReference type="InterPro" id="IPR019888">
    <property type="entry name" value="Tscrpt_reg_AsnC-like"/>
</dbReference>
<name>A0A2G4YNA8_9PROT</name>
<dbReference type="RefSeq" id="WP_099474896.1">
    <property type="nucleotide sequence ID" value="NZ_CAXBMK010000001.1"/>
</dbReference>
<gene>
    <name evidence="5" type="ORF">CRD36_15715</name>
</gene>
<evidence type="ECO:0000313" key="6">
    <source>
        <dbReference type="Proteomes" id="UP000229730"/>
    </source>
</evidence>
<dbReference type="PROSITE" id="PS00519">
    <property type="entry name" value="HTH_ASNC_1"/>
    <property type="match status" value="1"/>
</dbReference>
<evidence type="ECO:0000259" key="4">
    <source>
        <dbReference type="PROSITE" id="PS50956"/>
    </source>
</evidence>
<dbReference type="EMBL" id="PDEM01000031">
    <property type="protein sequence ID" value="PHZ83800.1"/>
    <property type="molecule type" value="Genomic_DNA"/>
</dbReference>
<dbReference type="InterPro" id="IPR019885">
    <property type="entry name" value="Tscrpt_reg_HTH_AsnC-type_CS"/>
</dbReference>
<dbReference type="InterPro" id="IPR011991">
    <property type="entry name" value="ArsR-like_HTH"/>
</dbReference>
<evidence type="ECO:0000256" key="3">
    <source>
        <dbReference type="ARBA" id="ARBA00023163"/>
    </source>
</evidence>
<protein>
    <submittedName>
        <fullName evidence="5">Transcriptional regulator</fullName>
    </submittedName>
</protein>
<dbReference type="InterPro" id="IPR019887">
    <property type="entry name" value="Tscrpt_reg_AsnC/Lrp_C"/>
</dbReference>
<dbReference type="InterPro" id="IPR000485">
    <property type="entry name" value="AsnC-type_HTH_dom"/>
</dbReference>
<dbReference type="GO" id="GO:0043565">
    <property type="term" value="F:sequence-specific DNA binding"/>
    <property type="evidence" value="ECO:0007669"/>
    <property type="project" value="InterPro"/>
</dbReference>
<dbReference type="InterPro" id="IPR011008">
    <property type="entry name" value="Dimeric_a/b-barrel"/>
</dbReference>